<evidence type="ECO:0000256" key="3">
    <source>
        <dbReference type="ARBA" id="ARBA00022643"/>
    </source>
</evidence>
<comment type="cofactor">
    <cofactor evidence="1">
        <name>FMN</name>
        <dbReference type="ChEBI" id="CHEBI:58210"/>
    </cofactor>
</comment>
<feature type="domain" description="Flavin reductase like" evidence="5">
    <location>
        <begin position="20"/>
        <end position="171"/>
    </location>
</feature>
<dbReference type="InterPro" id="IPR012349">
    <property type="entry name" value="Split_barrel_FMN-bd"/>
</dbReference>
<dbReference type="Pfam" id="PF01613">
    <property type="entry name" value="Flavin_Reduct"/>
    <property type="match status" value="1"/>
</dbReference>
<evidence type="ECO:0000256" key="1">
    <source>
        <dbReference type="ARBA" id="ARBA00001917"/>
    </source>
</evidence>
<protein>
    <recommendedName>
        <fullName evidence="5">Flavin reductase like domain-containing protein</fullName>
    </recommendedName>
</protein>
<reference evidence="6 7" key="1">
    <citation type="submission" date="2016-01" db="EMBL/GenBank/DDBJ databases">
        <authorList>
            <person name="Oliw E.H."/>
        </authorList>
    </citation>
    <scope>NUCLEOTIDE SEQUENCE [LARGE SCALE GENOMIC DNA]</scope>
    <source>
        <strain evidence="6 7">Zutra 3-1</strain>
    </source>
</reference>
<dbReference type="Proteomes" id="UP000191987">
    <property type="component" value="Unassembled WGS sequence"/>
</dbReference>
<evidence type="ECO:0000256" key="2">
    <source>
        <dbReference type="ARBA" id="ARBA00022630"/>
    </source>
</evidence>
<dbReference type="AlphaFoldDB" id="A0A1S7QPD4"/>
<dbReference type="EMBL" id="FBWG01000027">
    <property type="protein sequence ID" value="CUX39941.1"/>
    <property type="molecule type" value="Genomic_DNA"/>
</dbReference>
<evidence type="ECO:0000256" key="4">
    <source>
        <dbReference type="ARBA" id="ARBA00038054"/>
    </source>
</evidence>
<dbReference type="SMART" id="SM00903">
    <property type="entry name" value="Flavin_Reduct"/>
    <property type="match status" value="1"/>
</dbReference>
<proteinExistence type="inferred from homology"/>
<dbReference type="PANTHER" id="PTHR33798">
    <property type="entry name" value="FLAVOPROTEIN OXYGENASE"/>
    <property type="match status" value="1"/>
</dbReference>
<dbReference type="SUPFAM" id="SSF50475">
    <property type="entry name" value="FMN-binding split barrel"/>
    <property type="match status" value="1"/>
</dbReference>
<organism evidence="6 7">
    <name type="scientific">Agrobacterium deltaense Zutra 3/1</name>
    <dbReference type="NCBI Taxonomy" id="1183427"/>
    <lineage>
        <taxon>Bacteria</taxon>
        <taxon>Pseudomonadati</taxon>
        <taxon>Pseudomonadota</taxon>
        <taxon>Alphaproteobacteria</taxon>
        <taxon>Hyphomicrobiales</taxon>
        <taxon>Rhizobiaceae</taxon>
        <taxon>Rhizobium/Agrobacterium group</taxon>
        <taxon>Agrobacterium</taxon>
    </lineage>
</organism>
<dbReference type="PANTHER" id="PTHR33798:SF5">
    <property type="entry name" value="FLAVIN REDUCTASE LIKE DOMAIN-CONTAINING PROTEIN"/>
    <property type="match status" value="1"/>
</dbReference>
<dbReference type="RefSeq" id="WP_080818930.1">
    <property type="nucleotide sequence ID" value="NZ_LT009749.1"/>
</dbReference>
<keyword evidence="2" id="KW-0285">Flavoprotein</keyword>
<comment type="similarity">
    <text evidence="4">Belongs to the flavoredoxin family.</text>
</comment>
<evidence type="ECO:0000313" key="7">
    <source>
        <dbReference type="Proteomes" id="UP000191987"/>
    </source>
</evidence>
<sequence>MEFDFTALEPQSRYRLLTNFIGPRPIALVTTRSAAGHNNAAPMSFFNVFSHDPPIVVLGIQPRVTGEEKDTMANIRRTGEFVINMVDIALSEQMLVCGLGFDSEVDELSIAGLTATPCSKIDANFAVESPCAFECRVERLIDYPRRTLVLGEVVHMHVHKDCLDAEGRYVDPDRYQPIARLHADNYISSDRQFVLKAPAMTDFIKPDGE</sequence>
<gene>
    <name evidence="6" type="ORF">AGR7C_Lc10090</name>
</gene>
<dbReference type="GO" id="GO:0016646">
    <property type="term" value="F:oxidoreductase activity, acting on the CH-NH group of donors, NAD or NADP as acceptor"/>
    <property type="evidence" value="ECO:0007669"/>
    <property type="project" value="UniProtKB-ARBA"/>
</dbReference>
<name>A0A1S7QPD4_9HYPH</name>
<dbReference type="Gene3D" id="2.30.110.10">
    <property type="entry name" value="Electron Transport, Fmn-binding Protein, Chain A"/>
    <property type="match status" value="1"/>
</dbReference>
<evidence type="ECO:0000259" key="5">
    <source>
        <dbReference type="SMART" id="SM00903"/>
    </source>
</evidence>
<accession>A0A1S7QPD4</accession>
<keyword evidence="3" id="KW-0288">FMN</keyword>
<dbReference type="InterPro" id="IPR002563">
    <property type="entry name" value="Flavin_Rdtase-like_dom"/>
</dbReference>
<evidence type="ECO:0000313" key="6">
    <source>
        <dbReference type="EMBL" id="CUX39941.1"/>
    </source>
</evidence>
<dbReference type="GO" id="GO:0010181">
    <property type="term" value="F:FMN binding"/>
    <property type="evidence" value="ECO:0007669"/>
    <property type="project" value="InterPro"/>
</dbReference>